<dbReference type="InterPro" id="IPR051911">
    <property type="entry name" value="SDR_oxidoreductase"/>
</dbReference>
<dbReference type="AlphaFoldDB" id="A0A8H2E5Y6"/>
<dbReference type="Gene3D" id="3.40.50.720">
    <property type="entry name" value="NAD(P)-binding Rossmann-like Domain"/>
    <property type="match status" value="1"/>
</dbReference>
<evidence type="ECO:0000256" key="2">
    <source>
        <dbReference type="ARBA" id="ARBA00023002"/>
    </source>
</evidence>
<reference evidence="3 4" key="1">
    <citation type="submission" date="2019-03" db="EMBL/GenBank/DDBJ databases">
        <title>Nematode-trapping fungi genome.</title>
        <authorList>
            <person name="Vidal-Diez De Ulzurrun G."/>
        </authorList>
    </citation>
    <scope>NUCLEOTIDE SEQUENCE [LARGE SCALE GENOMIC DNA]</scope>
    <source>
        <strain evidence="3 4">TWF154</strain>
    </source>
</reference>
<keyword evidence="2" id="KW-0560">Oxidoreductase</keyword>
<dbReference type="PANTHER" id="PTHR43976">
    <property type="entry name" value="SHORT CHAIN DEHYDROGENASE"/>
    <property type="match status" value="1"/>
</dbReference>
<comment type="similarity">
    <text evidence="1">Belongs to the short-chain dehydrogenases/reductases (SDR) family.</text>
</comment>
<dbReference type="InterPro" id="IPR036291">
    <property type="entry name" value="NAD(P)-bd_dom_sf"/>
</dbReference>
<organism evidence="3 4">
    <name type="scientific">Orbilia oligospora</name>
    <name type="common">Nematode-trapping fungus</name>
    <name type="synonym">Arthrobotrys oligospora</name>
    <dbReference type="NCBI Taxonomy" id="2813651"/>
    <lineage>
        <taxon>Eukaryota</taxon>
        <taxon>Fungi</taxon>
        <taxon>Dikarya</taxon>
        <taxon>Ascomycota</taxon>
        <taxon>Pezizomycotina</taxon>
        <taxon>Orbiliomycetes</taxon>
        <taxon>Orbiliales</taxon>
        <taxon>Orbiliaceae</taxon>
        <taxon>Orbilia</taxon>
    </lineage>
</organism>
<dbReference type="Proteomes" id="UP000297595">
    <property type="component" value="Unassembled WGS sequence"/>
</dbReference>
<sequence length="88" mass="9587">MWQNFLAKRIGDHVIATARDPKTLEDFSKTVGDTKSLALAADVTNGSDVINAINTGYKRFGRIDVLVNNAGYANLASVDDVDIKDFRA</sequence>
<dbReference type="GO" id="GO:0016491">
    <property type="term" value="F:oxidoreductase activity"/>
    <property type="evidence" value="ECO:0007669"/>
    <property type="project" value="UniProtKB-KW"/>
</dbReference>
<name>A0A8H2E5Y6_ORBOL</name>
<dbReference type="InterPro" id="IPR002347">
    <property type="entry name" value="SDR_fam"/>
</dbReference>
<accession>A0A8H2E5Y6</accession>
<gene>
    <name evidence="3" type="ORF">EYR41_004285</name>
</gene>
<dbReference type="EMBL" id="SOZJ01000002">
    <property type="protein sequence ID" value="TGJ72386.1"/>
    <property type="molecule type" value="Genomic_DNA"/>
</dbReference>
<proteinExistence type="inferred from homology"/>
<evidence type="ECO:0000313" key="3">
    <source>
        <dbReference type="EMBL" id="TGJ72386.1"/>
    </source>
</evidence>
<dbReference type="SUPFAM" id="SSF51735">
    <property type="entry name" value="NAD(P)-binding Rossmann-fold domains"/>
    <property type="match status" value="1"/>
</dbReference>
<dbReference type="Pfam" id="PF00106">
    <property type="entry name" value="adh_short"/>
    <property type="match status" value="1"/>
</dbReference>
<dbReference type="PANTHER" id="PTHR43976:SF16">
    <property type="entry name" value="SHORT-CHAIN DEHYDROGENASE_REDUCTASE FAMILY PROTEIN"/>
    <property type="match status" value="1"/>
</dbReference>
<evidence type="ECO:0000313" key="4">
    <source>
        <dbReference type="Proteomes" id="UP000297595"/>
    </source>
</evidence>
<comment type="caution">
    <text evidence="3">The sequence shown here is derived from an EMBL/GenBank/DDBJ whole genome shotgun (WGS) entry which is preliminary data.</text>
</comment>
<evidence type="ECO:0000256" key="1">
    <source>
        <dbReference type="ARBA" id="ARBA00006484"/>
    </source>
</evidence>
<protein>
    <submittedName>
        <fullName evidence="3">Uncharacterized protein</fullName>
    </submittedName>
</protein>